<protein>
    <submittedName>
        <fullName evidence="2">Uncharacterized protein</fullName>
    </submittedName>
</protein>
<evidence type="ECO:0000313" key="3">
    <source>
        <dbReference type="Proteomes" id="UP000772618"/>
    </source>
</evidence>
<keyword evidence="3" id="KW-1185">Reference proteome</keyword>
<evidence type="ECO:0000313" key="2">
    <source>
        <dbReference type="EMBL" id="MBT1703629.1"/>
    </source>
</evidence>
<name>A0ABS5VQ99_9BACT</name>
<feature type="compositionally biased region" description="Basic and acidic residues" evidence="1">
    <location>
        <begin position="110"/>
        <end position="119"/>
    </location>
</feature>
<proteinExistence type="predicted"/>
<evidence type="ECO:0000256" key="1">
    <source>
        <dbReference type="SAM" id="MobiDB-lite"/>
    </source>
</evidence>
<dbReference type="Proteomes" id="UP000772618">
    <property type="component" value="Unassembled WGS sequence"/>
</dbReference>
<feature type="compositionally biased region" description="Acidic residues" evidence="1">
    <location>
        <begin position="70"/>
        <end position="109"/>
    </location>
</feature>
<organism evidence="2 3">
    <name type="scientific">Chryseosolibacter indicus</name>
    <dbReference type="NCBI Taxonomy" id="2782351"/>
    <lineage>
        <taxon>Bacteria</taxon>
        <taxon>Pseudomonadati</taxon>
        <taxon>Bacteroidota</taxon>
        <taxon>Cytophagia</taxon>
        <taxon>Cytophagales</taxon>
        <taxon>Chryseotaleaceae</taxon>
        <taxon>Chryseosolibacter</taxon>
    </lineage>
</organism>
<dbReference type="RefSeq" id="WP_254153590.1">
    <property type="nucleotide sequence ID" value="NZ_JAHESD010000017.1"/>
</dbReference>
<comment type="caution">
    <text evidence="2">The sequence shown here is derived from an EMBL/GenBank/DDBJ whole genome shotgun (WGS) entry which is preliminary data.</text>
</comment>
<sequence>MAVSKKRIIKSLENLSEDLKDIIRDQYPNGYESSITRITNAKKEPIFVFPIETEDATILVKVPVTKNSDGEYDVESTPEPEVDGGDSDDFGSSSDDEGSSGYSDDYDEEGGSRKGREASYDPDFDN</sequence>
<reference evidence="2 3" key="1">
    <citation type="submission" date="2021-05" db="EMBL/GenBank/DDBJ databases">
        <title>A Polyphasic approach of four new species of the genus Ohtaekwangia: Ohtaekwangia histidinii sp. nov., Ohtaekwangia cretensis sp. nov., Ohtaekwangia indiensis sp. nov., Ohtaekwangia reichenbachii sp. nov. from diverse environment.</title>
        <authorList>
            <person name="Octaviana S."/>
        </authorList>
    </citation>
    <scope>NUCLEOTIDE SEQUENCE [LARGE SCALE GENOMIC DNA]</scope>
    <source>
        <strain evidence="2 3">PWU20</strain>
    </source>
</reference>
<gene>
    <name evidence="2" type="ORF">KK060_10085</name>
</gene>
<accession>A0ABS5VQ99</accession>
<feature type="region of interest" description="Disordered" evidence="1">
    <location>
        <begin position="63"/>
        <end position="126"/>
    </location>
</feature>
<dbReference type="EMBL" id="JAHESD010000017">
    <property type="protein sequence ID" value="MBT1703629.1"/>
    <property type="molecule type" value="Genomic_DNA"/>
</dbReference>